<feature type="region of interest" description="Disordered" evidence="2">
    <location>
        <begin position="722"/>
        <end position="765"/>
    </location>
</feature>
<evidence type="ECO:0000256" key="2">
    <source>
        <dbReference type="SAM" id="MobiDB-lite"/>
    </source>
</evidence>
<dbReference type="OrthoDB" id="4074350at2759"/>
<feature type="domain" description="Peptidase A1" evidence="5">
    <location>
        <begin position="54"/>
        <end position="403"/>
    </location>
</feature>
<protein>
    <recommendedName>
        <fullName evidence="5">Peptidase A1 domain-containing protein</fullName>
    </recommendedName>
</protein>
<dbReference type="Proteomes" id="UP000672032">
    <property type="component" value="Chromosome 3"/>
</dbReference>
<proteinExistence type="inferred from homology"/>
<evidence type="ECO:0000313" key="7">
    <source>
        <dbReference type="Proteomes" id="UP000672032"/>
    </source>
</evidence>
<dbReference type="InterPro" id="IPR001461">
    <property type="entry name" value="Aspartic_peptidase_A1"/>
</dbReference>
<reference evidence="6" key="1">
    <citation type="submission" date="2020-10" db="EMBL/GenBank/DDBJ databases">
        <title>Genome Sequence of Monilinia vaccinii-corymbosi Sheds Light on Mummy Berry Disease Infection of Blueberry and Mating Type.</title>
        <authorList>
            <person name="Yow A.G."/>
            <person name="Zhang Y."/>
            <person name="Bansal K."/>
            <person name="Eacker S.M."/>
            <person name="Sullivan S."/>
            <person name="Liachko I."/>
            <person name="Cubeta M.A."/>
            <person name="Rollins J.A."/>
            <person name="Ashrafi H."/>
        </authorList>
    </citation>
    <scope>NUCLEOTIDE SEQUENCE</scope>
    <source>
        <strain evidence="6">RL-1</strain>
    </source>
</reference>
<feature type="signal peptide" evidence="4">
    <location>
        <begin position="1"/>
        <end position="23"/>
    </location>
</feature>
<organism evidence="6 7">
    <name type="scientific">Monilinia vaccinii-corymbosi</name>
    <dbReference type="NCBI Taxonomy" id="61207"/>
    <lineage>
        <taxon>Eukaryota</taxon>
        <taxon>Fungi</taxon>
        <taxon>Dikarya</taxon>
        <taxon>Ascomycota</taxon>
        <taxon>Pezizomycotina</taxon>
        <taxon>Leotiomycetes</taxon>
        <taxon>Helotiales</taxon>
        <taxon>Sclerotiniaceae</taxon>
        <taxon>Monilinia</taxon>
    </lineage>
</organism>
<name>A0A8A3P2Q2_9HELO</name>
<sequence>MSFWRCLISVLLPVLALLDWTLASTISLTHISPLTVLPSGNWNGIDGSWSSFWLTVGTPDSKPVLVFISTASNQPWVISPDGCTPSEPATCPGSRGFQFNSTKSTTWVPNSINPGSVFALEVESYLDLAGNGTYGNDTIMLGSPGSGSPSLSSQVLVTIITHDFWLGLFGLNPAPTSLSSTTDPAPSYMSNLKSQGYIPSLSYGYTAGAYYRNGGGASGGGVFGNLTLGGYEESLFIPNNLTVDFSTDGDDLTIDINKIAITSSGGKSQVISSPSSSFPAFIDSSIPYLYLPTSICHEFEEALGLTYDPESELYILNDVQYTTLVAKNVSVIFTLTNSTSKAMANITLPYAAFDWWANYPLVQNATRYFPLKRAADSSQITLGRAFLQEAYLIADYERSKFSIHQRNWSTFYPASNPTTILPLDPPLPIHPSSKAKLSTPAIAAIILAILAPLALTLCLTMIILRRAHQRKQAPGRSNIFSTSASASTARSLSKIKSFRSAPSSPLALPFTSHKDKKSRHVSNAPSELSFFDKGTNSVLLTTSNGSFASLNIRKAIGSPNLTLNPQYNISGASITRNPSRNNPTDAILKENLNLVPTEPRPTFHLASLSTRRKKCKRKQKQKAEEIYELSGGNNVLCWAEMDEMNEELEEMEIDSRSSYSSPALSALSFTSDAALMKSHAENPKPWMDSELQIRGSGGILHMGMNGDRGMERVNGMDREAAAYREKSGGSDSSGDGNDTLPTNDSRVRESHFTNTTMGVDNPTEGSTGMWEFERYLDAGGIRWL</sequence>
<dbReference type="Pfam" id="PF00026">
    <property type="entry name" value="Asp"/>
    <property type="match status" value="1"/>
</dbReference>
<feature type="transmembrane region" description="Helical" evidence="3">
    <location>
        <begin position="441"/>
        <end position="464"/>
    </location>
</feature>
<comment type="similarity">
    <text evidence="1">Belongs to the peptidase A1 family.</text>
</comment>
<dbReference type="SUPFAM" id="SSF50630">
    <property type="entry name" value="Acid proteases"/>
    <property type="match status" value="1"/>
</dbReference>
<dbReference type="Gene3D" id="2.40.70.10">
    <property type="entry name" value="Acid Proteases"/>
    <property type="match status" value="2"/>
</dbReference>
<dbReference type="PANTHER" id="PTHR47966">
    <property type="entry name" value="BETA-SITE APP-CLEAVING ENZYME, ISOFORM A-RELATED"/>
    <property type="match status" value="1"/>
</dbReference>
<evidence type="ECO:0000259" key="5">
    <source>
        <dbReference type="Pfam" id="PF00026"/>
    </source>
</evidence>
<dbReference type="GO" id="GO:0000324">
    <property type="term" value="C:fungal-type vacuole"/>
    <property type="evidence" value="ECO:0007669"/>
    <property type="project" value="TreeGrafter"/>
</dbReference>
<keyword evidence="7" id="KW-1185">Reference proteome</keyword>
<evidence type="ECO:0000256" key="4">
    <source>
        <dbReference type="SAM" id="SignalP"/>
    </source>
</evidence>
<keyword evidence="3" id="KW-0812">Transmembrane</keyword>
<dbReference type="InterPro" id="IPR034164">
    <property type="entry name" value="Pepsin-like_dom"/>
</dbReference>
<dbReference type="InterPro" id="IPR021109">
    <property type="entry name" value="Peptidase_aspartic_dom_sf"/>
</dbReference>
<dbReference type="PANTHER" id="PTHR47966:SF51">
    <property type="entry name" value="BETA-SITE APP-CLEAVING ENZYME, ISOFORM A-RELATED"/>
    <property type="match status" value="1"/>
</dbReference>
<dbReference type="InterPro" id="IPR033121">
    <property type="entry name" value="PEPTIDASE_A1"/>
</dbReference>
<dbReference type="FunFam" id="2.40.70.10:FF:000403">
    <property type="entry name" value="Uncharacterized protein"/>
    <property type="match status" value="1"/>
</dbReference>
<dbReference type="EMBL" id="CP063407">
    <property type="protein sequence ID" value="QSZ32113.1"/>
    <property type="molecule type" value="Genomic_DNA"/>
</dbReference>
<feature type="chain" id="PRO_5032323244" description="Peptidase A1 domain-containing protein" evidence="4">
    <location>
        <begin position="24"/>
        <end position="784"/>
    </location>
</feature>
<dbReference type="GO" id="GO:0006508">
    <property type="term" value="P:proteolysis"/>
    <property type="evidence" value="ECO:0007669"/>
    <property type="project" value="InterPro"/>
</dbReference>
<gene>
    <name evidence="6" type="ORF">DSL72_001682</name>
</gene>
<dbReference type="CDD" id="cd05471">
    <property type="entry name" value="pepsin_like"/>
    <property type="match status" value="1"/>
</dbReference>
<feature type="compositionally biased region" description="Polar residues" evidence="2">
    <location>
        <begin position="752"/>
        <end position="765"/>
    </location>
</feature>
<dbReference type="GO" id="GO:0004190">
    <property type="term" value="F:aspartic-type endopeptidase activity"/>
    <property type="evidence" value="ECO:0007669"/>
    <property type="project" value="InterPro"/>
</dbReference>
<keyword evidence="3" id="KW-0472">Membrane</keyword>
<evidence type="ECO:0000256" key="1">
    <source>
        <dbReference type="ARBA" id="ARBA00007447"/>
    </source>
</evidence>
<accession>A0A8A3P2Q2</accession>
<keyword evidence="4" id="KW-0732">Signal</keyword>
<keyword evidence="3" id="KW-1133">Transmembrane helix</keyword>
<evidence type="ECO:0000313" key="6">
    <source>
        <dbReference type="EMBL" id="QSZ32113.1"/>
    </source>
</evidence>
<dbReference type="AlphaFoldDB" id="A0A8A3P2Q2"/>
<evidence type="ECO:0000256" key="3">
    <source>
        <dbReference type="SAM" id="Phobius"/>
    </source>
</evidence>